<gene>
    <name evidence="1" type="ORF">M513_00854</name>
    <name evidence="2" type="ORF">M514_00854</name>
</gene>
<dbReference type="EMBL" id="KL367632">
    <property type="protein sequence ID" value="KFD61190.1"/>
    <property type="molecule type" value="Genomic_DNA"/>
</dbReference>
<sequence length="72" mass="8473">MAACNGKKFLFIRPMYPKGDDKQPPRRMQCLGLSQFAEEDEDHHILMQSVLCSTERRERERALYLHCCNNSK</sequence>
<evidence type="ECO:0000313" key="2">
    <source>
        <dbReference type="EMBL" id="KFD61190.1"/>
    </source>
</evidence>
<dbReference type="Proteomes" id="UP000030758">
    <property type="component" value="Unassembled WGS sequence"/>
</dbReference>
<evidence type="ECO:0000313" key="3">
    <source>
        <dbReference type="Proteomes" id="UP000030764"/>
    </source>
</evidence>
<dbReference type="Proteomes" id="UP000030764">
    <property type="component" value="Unassembled WGS sequence"/>
</dbReference>
<protein>
    <submittedName>
        <fullName evidence="2">Uncharacterized protein</fullName>
    </submittedName>
</protein>
<dbReference type="AlphaFoldDB" id="A0A085MVE4"/>
<reference evidence="2 3" key="1">
    <citation type="journal article" date="2014" name="Nat. Genet.">
        <title>Genome and transcriptome of the porcine whipworm Trichuris suis.</title>
        <authorList>
            <person name="Jex A.R."/>
            <person name="Nejsum P."/>
            <person name="Schwarz E.M."/>
            <person name="Hu L."/>
            <person name="Young N.D."/>
            <person name="Hall R.S."/>
            <person name="Korhonen P.K."/>
            <person name="Liao S."/>
            <person name="Thamsborg S."/>
            <person name="Xia J."/>
            <person name="Xu P."/>
            <person name="Wang S."/>
            <person name="Scheerlinck J.P."/>
            <person name="Hofmann A."/>
            <person name="Sternberg P.W."/>
            <person name="Wang J."/>
            <person name="Gasser R.B."/>
        </authorList>
    </citation>
    <scope>NUCLEOTIDE SEQUENCE [LARGE SCALE GENOMIC DNA]</scope>
    <source>
        <strain evidence="2">DCEP-RM93F</strain>
        <strain evidence="1">DCEP-RM93M</strain>
    </source>
</reference>
<name>A0A085MVE4_9BILA</name>
<accession>A0A085MVE4</accession>
<dbReference type="EMBL" id="KL363185">
    <property type="protein sequence ID" value="KFD58091.1"/>
    <property type="molecule type" value="Genomic_DNA"/>
</dbReference>
<organism evidence="2">
    <name type="scientific">Trichuris suis</name>
    <name type="common">pig whipworm</name>
    <dbReference type="NCBI Taxonomy" id="68888"/>
    <lineage>
        <taxon>Eukaryota</taxon>
        <taxon>Metazoa</taxon>
        <taxon>Ecdysozoa</taxon>
        <taxon>Nematoda</taxon>
        <taxon>Enoplea</taxon>
        <taxon>Dorylaimia</taxon>
        <taxon>Trichinellida</taxon>
        <taxon>Trichuridae</taxon>
        <taxon>Trichuris</taxon>
    </lineage>
</organism>
<proteinExistence type="predicted"/>
<keyword evidence="3" id="KW-1185">Reference proteome</keyword>
<evidence type="ECO:0000313" key="1">
    <source>
        <dbReference type="EMBL" id="KFD58091.1"/>
    </source>
</evidence>